<dbReference type="Proteomes" id="UP001302602">
    <property type="component" value="Unassembled WGS sequence"/>
</dbReference>
<organism evidence="2 3">
    <name type="scientific">Parathielavia appendiculata</name>
    <dbReference type="NCBI Taxonomy" id="2587402"/>
    <lineage>
        <taxon>Eukaryota</taxon>
        <taxon>Fungi</taxon>
        <taxon>Dikarya</taxon>
        <taxon>Ascomycota</taxon>
        <taxon>Pezizomycotina</taxon>
        <taxon>Sordariomycetes</taxon>
        <taxon>Sordariomycetidae</taxon>
        <taxon>Sordariales</taxon>
        <taxon>Chaetomiaceae</taxon>
        <taxon>Parathielavia</taxon>
    </lineage>
</organism>
<sequence length="84" mass="9354">MERAKQQAGISKHVYLTLALSQPEQHLHSSPSSPSPPSRRLHLSVDAATGTKSSPDLRRIRVGNMIAMLGLQDRNYWGSLYEAR</sequence>
<dbReference type="RefSeq" id="XP_062650021.1">
    <property type="nucleotide sequence ID" value="XM_062786678.1"/>
</dbReference>
<name>A0AAN6U5A5_9PEZI</name>
<evidence type="ECO:0000256" key="1">
    <source>
        <dbReference type="SAM" id="MobiDB-lite"/>
    </source>
</evidence>
<proteinExistence type="predicted"/>
<keyword evidence="3" id="KW-1185">Reference proteome</keyword>
<protein>
    <submittedName>
        <fullName evidence="2">Uncharacterized protein</fullName>
    </submittedName>
</protein>
<evidence type="ECO:0000313" key="2">
    <source>
        <dbReference type="EMBL" id="KAK4126250.1"/>
    </source>
</evidence>
<gene>
    <name evidence="2" type="ORF">N657DRAFT_300053</name>
</gene>
<dbReference type="EMBL" id="MU853225">
    <property type="protein sequence ID" value="KAK4126250.1"/>
    <property type="molecule type" value="Genomic_DNA"/>
</dbReference>
<reference evidence="2" key="1">
    <citation type="journal article" date="2023" name="Mol. Phylogenet. Evol.">
        <title>Genome-scale phylogeny and comparative genomics of the fungal order Sordariales.</title>
        <authorList>
            <person name="Hensen N."/>
            <person name="Bonometti L."/>
            <person name="Westerberg I."/>
            <person name="Brannstrom I.O."/>
            <person name="Guillou S."/>
            <person name="Cros-Aarteil S."/>
            <person name="Calhoun S."/>
            <person name="Haridas S."/>
            <person name="Kuo A."/>
            <person name="Mondo S."/>
            <person name="Pangilinan J."/>
            <person name="Riley R."/>
            <person name="LaButti K."/>
            <person name="Andreopoulos B."/>
            <person name="Lipzen A."/>
            <person name="Chen C."/>
            <person name="Yan M."/>
            <person name="Daum C."/>
            <person name="Ng V."/>
            <person name="Clum A."/>
            <person name="Steindorff A."/>
            <person name="Ohm R.A."/>
            <person name="Martin F."/>
            <person name="Silar P."/>
            <person name="Natvig D.O."/>
            <person name="Lalanne C."/>
            <person name="Gautier V."/>
            <person name="Ament-Velasquez S.L."/>
            <person name="Kruys A."/>
            <person name="Hutchinson M.I."/>
            <person name="Powell A.J."/>
            <person name="Barry K."/>
            <person name="Miller A.N."/>
            <person name="Grigoriev I.V."/>
            <person name="Debuchy R."/>
            <person name="Gladieux P."/>
            <person name="Hiltunen Thoren M."/>
            <person name="Johannesson H."/>
        </authorList>
    </citation>
    <scope>NUCLEOTIDE SEQUENCE</scope>
    <source>
        <strain evidence="2">CBS 731.68</strain>
    </source>
</reference>
<dbReference type="GeneID" id="87823446"/>
<reference evidence="2" key="2">
    <citation type="submission" date="2023-05" db="EMBL/GenBank/DDBJ databases">
        <authorList>
            <consortium name="Lawrence Berkeley National Laboratory"/>
            <person name="Steindorff A."/>
            <person name="Hensen N."/>
            <person name="Bonometti L."/>
            <person name="Westerberg I."/>
            <person name="Brannstrom I.O."/>
            <person name="Guillou S."/>
            <person name="Cros-Aarteil S."/>
            <person name="Calhoun S."/>
            <person name="Haridas S."/>
            <person name="Kuo A."/>
            <person name="Mondo S."/>
            <person name="Pangilinan J."/>
            <person name="Riley R."/>
            <person name="Labutti K."/>
            <person name="Andreopoulos B."/>
            <person name="Lipzen A."/>
            <person name="Chen C."/>
            <person name="Yanf M."/>
            <person name="Daum C."/>
            <person name="Ng V."/>
            <person name="Clum A."/>
            <person name="Ohm R."/>
            <person name="Martin F."/>
            <person name="Silar P."/>
            <person name="Natvig D."/>
            <person name="Lalanne C."/>
            <person name="Gautier V."/>
            <person name="Ament-Velasquez S.L."/>
            <person name="Kruys A."/>
            <person name="Hutchinson M.I."/>
            <person name="Powell A.J."/>
            <person name="Barry K."/>
            <person name="Miller A.N."/>
            <person name="Grigoriev I.V."/>
            <person name="Debuchy R."/>
            <person name="Gladieux P."/>
            <person name="Thoren M.H."/>
            <person name="Johannesson H."/>
        </authorList>
    </citation>
    <scope>NUCLEOTIDE SEQUENCE</scope>
    <source>
        <strain evidence="2">CBS 731.68</strain>
    </source>
</reference>
<comment type="caution">
    <text evidence="2">The sequence shown here is derived from an EMBL/GenBank/DDBJ whole genome shotgun (WGS) entry which is preliminary data.</text>
</comment>
<evidence type="ECO:0000313" key="3">
    <source>
        <dbReference type="Proteomes" id="UP001302602"/>
    </source>
</evidence>
<dbReference type="AlphaFoldDB" id="A0AAN6U5A5"/>
<accession>A0AAN6U5A5</accession>
<feature type="region of interest" description="Disordered" evidence="1">
    <location>
        <begin position="21"/>
        <end position="56"/>
    </location>
</feature>